<comment type="similarity">
    <text evidence="1">Belongs to the T4likevirus baseplate wedge protein gp6 family.</text>
</comment>
<proteinExistence type="evidence at transcript level"/>
<dbReference type="Gene3D" id="3.30.300.200">
    <property type="match status" value="1"/>
</dbReference>
<dbReference type="GO" id="GO:0098003">
    <property type="term" value="P:viral tail assembly"/>
    <property type="evidence" value="ECO:0007669"/>
    <property type="project" value="UniProtKB-KW"/>
</dbReference>
<evidence type="ECO:0000313" key="7">
    <source>
        <dbReference type="EMBL" id="QDB71814.1"/>
    </source>
</evidence>
<comment type="subcellular location">
    <subcellularLocation>
        <location evidence="1">Virion</location>
    </subcellularLocation>
    <text evidence="1">12 copies of gp6 form a continuous ring that makes up most of the inner baseplate.</text>
</comment>
<dbReference type="GO" id="GO:0098025">
    <property type="term" value="C:virus tail, baseplate"/>
    <property type="evidence" value="ECO:0007669"/>
    <property type="project" value="UniProtKB-UniRule"/>
</dbReference>
<feature type="domain" description="Baseplate wedge protein gp6-like N-terminal helical" evidence="2">
    <location>
        <begin position="26"/>
        <end position="99"/>
    </location>
</feature>
<keyword evidence="1" id="KW-1226">Viral baseplate protein</keyword>
<accession>A0A4Y5TR13</accession>
<feature type="domain" description="Baseplate structural protein gp6 C-terminal" evidence="3">
    <location>
        <begin position="344"/>
        <end position="409"/>
    </location>
</feature>
<comment type="induction">
    <text evidence="1">Expressed in the late phase of the viral replicative cycle.</text>
</comment>
<dbReference type="InterPro" id="IPR034698">
    <property type="entry name" value="GP6_T4"/>
</dbReference>
<dbReference type="Pfam" id="PF21515">
    <property type="entry name" value="Gp6_2nd"/>
    <property type="match status" value="1"/>
</dbReference>
<dbReference type="InterPro" id="IPR049029">
    <property type="entry name" value="Gp6_II_1st"/>
</dbReference>
<keyword evidence="8" id="KW-1185">Reference proteome</keyword>
<feature type="domain" description="Baseplate wedge protein gp6" evidence="5">
    <location>
        <begin position="106"/>
        <end position="171"/>
    </location>
</feature>
<dbReference type="InterPro" id="IPR049028">
    <property type="entry name" value="gp6_C-II"/>
</dbReference>
<gene>
    <name evidence="7" type="ORF">CPT_Marfa_166</name>
</gene>
<dbReference type="InterPro" id="IPR054065">
    <property type="entry name" value="Gp6_C-III"/>
</dbReference>
<evidence type="ECO:0000313" key="8">
    <source>
        <dbReference type="Proteomes" id="UP000320940"/>
    </source>
</evidence>
<name>A0A4Y5TR13_9CAUD</name>
<protein>
    <recommendedName>
        <fullName evidence="1">Baseplate wedge protein gp6</fullName>
    </recommendedName>
</protein>
<keyword evidence="1" id="KW-1227">Viral tail protein</keyword>
<sequence length="649" mass="72877">MATTEPVNYQLTRTANAIPEAFVGATFDEIKNNLIDWLSSQSEFQDYDFSGSRINVLLDLLAYNTLYIQQFANTAIYESFIGTANLRSSVVQAAQENGYLPASKSAAKTSIMLDVTHDLNPVSISIPRGTKFLAYARDTSADPYSFVTTKDVVVTRDNDKHYWPVVELAQGRIIRQIIQYDPKVPILVRDPNIDRSEVRLMVNGSEWTNWTDRSMVHTGSTSHIYYMRETVDGDTEFFFGEGVETTSVAGGVLEANFIGGLKPTRNDTITIEYLRTEGDVANGAVDFSYADTLQYVTVNKIIENWTNSPDYVGADGGGDPEGIERIRELAILKRESQMRCVSKSDYESFVSSRFGNIVQAVQCFTDPDKPGYAFIAIKPKSGLQLTAVQREDIKAYLEPFTLAPITPAIMSPDYLFIKQNVKVSYAMNKLQESEQWLENKILDQIDTYYRDEVEIFNSSFSKSKMLTYVDDANISILGSSATIQLVREVVNYFVLPESGIKYYNQINKRSLESSDISFVANSELSYPVRIYGADPDELGKGNIVIGPFRDGDIVENAHITPYTGSDFNKPTIEGRTKFYKVGEISYPGDNIYWNLGALGVTSDRFEDQSIELYSTPSQDIIFSRDGTLIVFENDLRPQYTTITLEPITQ</sequence>
<comment type="function">
    <text evidence="1">Baseplate protein that is located next to the tail tube (inner baseplate). Involved in the tail assembly. Involved in sheath contraction.</text>
</comment>
<dbReference type="InterPro" id="IPR049027">
    <property type="entry name" value="Gp6_C-I"/>
</dbReference>
<dbReference type="HAMAP" id="MF_04102">
    <property type="entry name" value="BP06_T4"/>
    <property type="match status" value="1"/>
</dbReference>
<reference evidence="8" key="1">
    <citation type="submission" date="2019-06" db="EMBL/GenBank/DDBJ databases">
        <title>Complete genome of the novel Klebsiella pneumoniae phage Marfa.</title>
        <authorList>
            <person name="Harb L."/>
            <person name="Boeckman J."/>
            <person name="Newkirk H."/>
            <person name="Liu M."/>
            <person name="Gill J."/>
            <person name="Ramsey J."/>
        </authorList>
    </citation>
    <scope>NUCLEOTIDE SEQUENCE [LARGE SCALE GENOMIC DNA]</scope>
</reference>
<dbReference type="Pfam" id="PF21472">
    <property type="entry name" value="gp6_C-domII"/>
    <property type="match status" value="1"/>
</dbReference>
<organism evidence="7 8">
    <name type="scientific">Klebsiella phage Marfa</name>
    <dbReference type="NCBI Taxonomy" id="2587809"/>
    <lineage>
        <taxon>Viruses</taxon>
        <taxon>Duplodnaviria</taxon>
        <taxon>Heunggongvirae</taxon>
        <taxon>Uroviricota</taxon>
        <taxon>Caudoviricetes</taxon>
        <taxon>Marfavirus</taxon>
        <taxon>Marfavirus marfa</taxon>
    </lineage>
</organism>
<keyword evidence="1" id="KW-1245">Viral tail assembly</keyword>
<feature type="domain" description="Baseplate wedge protein gp6 C-terminal" evidence="6">
    <location>
        <begin position="413"/>
        <end position="488"/>
    </location>
</feature>
<evidence type="ECO:0000259" key="2">
    <source>
        <dbReference type="Pfam" id="PF21379"/>
    </source>
</evidence>
<dbReference type="Pfam" id="PF21871">
    <property type="entry name" value="Gp6_C-III"/>
    <property type="match status" value="1"/>
</dbReference>
<comment type="subunit">
    <text evidence="1">Homodimer; each gp6 molecule in the ring interacts with its two neighbors, forming an N-terminal dimer with one and a C-terminal dimer with the other.</text>
</comment>
<dbReference type="EMBL" id="MN044033">
    <property type="protein sequence ID" value="QDB71814.1"/>
    <property type="molecule type" value="Genomic_DNA"/>
</dbReference>
<dbReference type="Pfam" id="PF21387">
    <property type="entry name" value="Gp6_C-I"/>
    <property type="match status" value="1"/>
</dbReference>
<dbReference type="Proteomes" id="UP000320940">
    <property type="component" value="Segment"/>
</dbReference>
<dbReference type="InterPro" id="IPR049026">
    <property type="entry name" value="Gp6-like_N"/>
</dbReference>
<evidence type="ECO:0000256" key="1">
    <source>
        <dbReference type="HAMAP-Rule" id="MF_04102"/>
    </source>
</evidence>
<evidence type="ECO:0000259" key="6">
    <source>
        <dbReference type="Pfam" id="PF21871"/>
    </source>
</evidence>
<feature type="domain" description="Baseplate structural protein gp6 C-terminal" evidence="4">
    <location>
        <begin position="496"/>
        <end position="606"/>
    </location>
</feature>
<evidence type="ECO:0000259" key="5">
    <source>
        <dbReference type="Pfam" id="PF21515"/>
    </source>
</evidence>
<dbReference type="Pfam" id="PF21379">
    <property type="entry name" value="Gp6-like_1st"/>
    <property type="match status" value="1"/>
</dbReference>
<evidence type="ECO:0000259" key="3">
    <source>
        <dbReference type="Pfam" id="PF21387"/>
    </source>
</evidence>
<keyword evidence="1" id="KW-0946">Virion</keyword>
<evidence type="ECO:0000259" key="4">
    <source>
        <dbReference type="Pfam" id="PF21472"/>
    </source>
</evidence>
<keyword evidence="1" id="KW-1188">Viral release from host cell</keyword>